<proteinExistence type="inferred from homology"/>
<dbReference type="NCBIfam" id="TIGR01409">
    <property type="entry name" value="TAT_signal_seq"/>
    <property type="match status" value="1"/>
</dbReference>
<dbReference type="Pfam" id="PF00135">
    <property type="entry name" value="COesterase"/>
    <property type="match status" value="1"/>
</dbReference>
<reference evidence="5 6" key="1">
    <citation type="submission" date="2018-09" db="EMBL/GenBank/DDBJ databases">
        <title>Genomic Encyclopedia of Archaeal and Bacterial Type Strains, Phase II (KMG-II): from individual species to whole genera.</title>
        <authorList>
            <person name="Goeker M."/>
        </authorList>
    </citation>
    <scope>NUCLEOTIDE SEQUENCE [LARGE SCALE GENOMIC DNA]</scope>
    <source>
        <strain evidence="5 6">DSM 27148</strain>
    </source>
</reference>
<keyword evidence="2 3" id="KW-0378">Hydrolase</keyword>
<comment type="similarity">
    <text evidence="1 3">Belongs to the type-B carboxylesterase/lipase family.</text>
</comment>
<evidence type="ECO:0000256" key="2">
    <source>
        <dbReference type="ARBA" id="ARBA00022801"/>
    </source>
</evidence>
<dbReference type="SUPFAM" id="SSF53474">
    <property type="entry name" value="alpha/beta-Hydrolases"/>
    <property type="match status" value="1"/>
</dbReference>
<evidence type="ECO:0000313" key="5">
    <source>
        <dbReference type="EMBL" id="RKD90880.1"/>
    </source>
</evidence>
<dbReference type="PROSITE" id="PS51257">
    <property type="entry name" value="PROKAR_LIPOPROTEIN"/>
    <property type="match status" value="1"/>
</dbReference>
<gene>
    <name evidence="5" type="ORF">BC643_1225</name>
</gene>
<comment type="caution">
    <text evidence="5">The sequence shown here is derived from an EMBL/GenBank/DDBJ whole genome shotgun (WGS) entry which is preliminary data.</text>
</comment>
<dbReference type="InterPro" id="IPR029058">
    <property type="entry name" value="AB_hydrolase_fold"/>
</dbReference>
<dbReference type="PROSITE" id="PS00122">
    <property type="entry name" value="CARBOXYLESTERASE_B_1"/>
    <property type="match status" value="1"/>
</dbReference>
<dbReference type="EMBL" id="RAPN01000001">
    <property type="protein sequence ID" value="RKD90880.1"/>
    <property type="molecule type" value="Genomic_DNA"/>
</dbReference>
<dbReference type="InterPro" id="IPR006311">
    <property type="entry name" value="TAT_signal"/>
</dbReference>
<dbReference type="GO" id="GO:0016787">
    <property type="term" value="F:hydrolase activity"/>
    <property type="evidence" value="ECO:0007669"/>
    <property type="project" value="UniProtKB-KW"/>
</dbReference>
<sequence>MTNNRRDFLKTLGVGSATLGLSGVGITSCSIPSDKKPSLPEQVVEISENGAIVETKFGKIRGYRRNGIYTYKGIPYGASTGGKNRFMAPQEPEAWTGVRNALSFGNAAPQGGGLGDPMRPDFSHFSDWFTYDWAEKRYDEDCLSVNVWTPEINNNTKRPVLVWFHGGGFAGGSSIQIEAYIGENLSKIGDVVVVSVTHRLNLFGFLNLGAIGGNKYKDSATAGMQDCVAALKWVNENIASFGGDSGNVTIFGQSGGGAKVSILMAMPAAKGLFHKAVTISGAMLKVASYDSQAEKAHAFLKAAGISPTNIDKIQDIPWQELYRITRADRALGSMVYAPCLDNLHIPRHPFDPSAPPISAGIPMIIGSCTGEQSHSGDNPSLEDITFEELVERIQNGRGGSGLFVGNLAFGNRTKDVIDAYAKVFPEKKPVAIWSLLGGRNSQLKQAELQTANGGAVYNYWFDWATPLYDGRPRAYHNSDLPFWFSTTDVMDTMTGGGDRPRKLAEKMSLALASFARTGDPNHEGIPYWPKYDREQGAVMIWNDVCEVRNDPDREARELADEIRNSNS</sequence>
<feature type="domain" description="Carboxylesterase type B" evidence="4">
    <location>
        <begin position="51"/>
        <end position="544"/>
    </location>
</feature>
<evidence type="ECO:0000259" key="4">
    <source>
        <dbReference type="Pfam" id="PF00135"/>
    </source>
</evidence>
<dbReference type="PANTHER" id="PTHR43142">
    <property type="entry name" value="CARBOXYLIC ESTER HYDROLASE"/>
    <property type="match status" value="1"/>
</dbReference>
<dbReference type="OrthoDB" id="9775851at2"/>
<evidence type="ECO:0000313" key="6">
    <source>
        <dbReference type="Proteomes" id="UP000283387"/>
    </source>
</evidence>
<dbReference type="Proteomes" id="UP000283387">
    <property type="component" value="Unassembled WGS sequence"/>
</dbReference>
<name>A0A419W637_9BACT</name>
<keyword evidence="6" id="KW-1185">Reference proteome</keyword>
<dbReference type="EC" id="3.1.1.-" evidence="3"/>
<dbReference type="PROSITE" id="PS51318">
    <property type="entry name" value="TAT"/>
    <property type="match status" value="1"/>
</dbReference>
<evidence type="ECO:0000256" key="1">
    <source>
        <dbReference type="ARBA" id="ARBA00005964"/>
    </source>
</evidence>
<dbReference type="InterPro" id="IPR019546">
    <property type="entry name" value="TAT_signal_bac_arc"/>
</dbReference>
<dbReference type="Gene3D" id="3.40.50.1820">
    <property type="entry name" value="alpha/beta hydrolase"/>
    <property type="match status" value="1"/>
</dbReference>
<evidence type="ECO:0000256" key="3">
    <source>
        <dbReference type="RuleBase" id="RU361235"/>
    </source>
</evidence>
<dbReference type="PANTHER" id="PTHR43142:SF1">
    <property type="entry name" value="CARBOXYLIC ESTER HYDROLASE"/>
    <property type="match status" value="1"/>
</dbReference>
<dbReference type="InterPro" id="IPR019826">
    <property type="entry name" value="Carboxylesterase_B_AS"/>
</dbReference>
<organism evidence="5 6">
    <name type="scientific">Mangrovibacterium diazotrophicum</name>
    <dbReference type="NCBI Taxonomy" id="1261403"/>
    <lineage>
        <taxon>Bacteria</taxon>
        <taxon>Pseudomonadati</taxon>
        <taxon>Bacteroidota</taxon>
        <taxon>Bacteroidia</taxon>
        <taxon>Marinilabiliales</taxon>
        <taxon>Prolixibacteraceae</taxon>
        <taxon>Mangrovibacterium</taxon>
    </lineage>
</organism>
<protein>
    <recommendedName>
        <fullName evidence="3">Carboxylic ester hydrolase</fullName>
        <ecNumber evidence="3">3.1.1.-</ecNumber>
    </recommendedName>
</protein>
<dbReference type="InterPro" id="IPR002018">
    <property type="entry name" value="CarbesteraseB"/>
</dbReference>
<dbReference type="AlphaFoldDB" id="A0A419W637"/>
<accession>A0A419W637</accession>